<accession>A0A0G4HP01</accession>
<feature type="compositionally biased region" description="Acidic residues" evidence="5">
    <location>
        <begin position="235"/>
        <end position="245"/>
    </location>
</feature>
<evidence type="ECO:0000259" key="7">
    <source>
        <dbReference type="PROSITE" id="PS50245"/>
    </source>
</evidence>
<dbReference type="PANTHER" id="PTHR18916">
    <property type="entry name" value="DYNACTIN 1-RELATED MICROTUBULE-BINDING"/>
    <property type="match status" value="1"/>
</dbReference>
<comment type="similarity">
    <text evidence="4">Belongs to the TBCB family.</text>
</comment>
<dbReference type="Gene3D" id="2.30.30.190">
    <property type="entry name" value="CAP Gly-rich-like domain"/>
    <property type="match status" value="1"/>
</dbReference>
<dbReference type="AlphaFoldDB" id="A0A0G4HP01"/>
<keyword evidence="3" id="KW-0143">Chaperone</keyword>
<reference evidence="8" key="1">
    <citation type="submission" date="2014-11" db="EMBL/GenBank/DDBJ databases">
        <authorList>
            <person name="Otto D Thomas"/>
            <person name="Naeem Raeece"/>
        </authorList>
    </citation>
    <scope>NUCLEOTIDE SEQUENCE</scope>
</reference>
<dbReference type="PROSITE" id="PS50053">
    <property type="entry name" value="UBIQUITIN_2"/>
    <property type="match status" value="1"/>
</dbReference>
<protein>
    <recommendedName>
        <fullName evidence="9">CAP-Gly domain-containing protein</fullName>
    </recommendedName>
</protein>
<feature type="region of interest" description="Disordered" evidence="5">
    <location>
        <begin position="123"/>
        <end position="148"/>
    </location>
</feature>
<dbReference type="GO" id="GO:0007021">
    <property type="term" value="P:tubulin complex assembly"/>
    <property type="evidence" value="ECO:0007669"/>
    <property type="project" value="InterPro"/>
</dbReference>
<dbReference type="SUPFAM" id="SSF74924">
    <property type="entry name" value="Cap-Gly domain"/>
    <property type="match status" value="1"/>
</dbReference>
<feature type="domain" description="Ubiquitin-like" evidence="6">
    <location>
        <begin position="4"/>
        <end position="86"/>
    </location>
</feature>
<dbReference type="Pfam" id="PF14560">
    <property type="entry name" value="Ubiquitin_2"/>
    <property type="match status" value="1"/>
</dbReference>
<comment type="subcellular location">
    <subcellularLocation>
        <location evidence="1">Cytoplasm</location>
    </subcellularLocation>
</comment>
<dbReference type="InterPro" id="IPR029071">
    <property type="entry name" value="Ubiquitin-like_domsf"/>
</dbReference>
<dbReference type="SMART" id="SM01052">
    <property type="entry name" value="CAP_GLY"/>
    <property type="match status" value="1"/>
</dbReference>
<keyword evidence="2" id="KW-0963">Cytoplasm</keyword>
<dbReference type="SUPFAM" id="SSF54236">
    <property type="entry name" value="Ubiquitin-like"/>
    <property type="match status" value="1"/>
</dbReference>
<evidence type="ECO:0000256" key="1">
    <source>
        <dbReference type="ARBA" id="ARBA00004496"/>
    </source>
</evidence>
<dbReference type="GO" id="GO:0043014">
    <property type="term" value="F:alpha-tubulin binding"/>
    <property type="evidence" value="ECO:0007669"/>
    <property type="project" value="InterPro"/>
</dbReference>
<dbReference type="GO" id="GO:0007023">
    <property type="term" value="P:post-chaperonin tubulin folding pathway"/>
    <property type="evidence" value="ECO:0007669"/>
    <property type="project" value="InterPro"/>
</dbReference>
<dbReference type="InterPro" id="IPR036859">
    <property type="entry name" value="CAP-Gly_dom_sf"/>
</dbReference>
<dbReference type="PANTHER" id="PTHR18916:SF85">
    <property type="entry name" value="TUBULIN-FOLDING COFACTOR B"/>
    <property type="match status" value="1"/>
</dbReference>
<evidence type="ECO:0000256" key="3">
    <source>
        <dbReference type="ARBA" id="ARBA00023186"/>
    </source>
</evidence>
<dbReference type="PhylomeDB" id="A0A0G4HP01"/>
<evidence type="ECO:0000256" key="4">
    <source>
        <dbReference type="ARBA" id="ARBA00025779"/>
    </source>
</evidence>
<organism evidence="8">
    <name type="scientific">Chromera velia CCMP2878</name>
    <dbReference type="NCBI Taxonomy" id="1169474"/>
    <lineage>
        <taxon>Eukaryota</taxon>
        <taxon>Sar</taxon>
        <taxon>Alveolata</taxon>
        <taxon>Colpodellida</taxon>
        <taxon>Chromeraceae</taxon>
        <taxon>Chromera</taxon>
    </lineage>
</organism>
<feature type="region of interest" description="Disordered" evidence="5">
    <location>
        <begin position="223"/>
        <end position="245"/>
    </location>
</feature>
<dbReference type="GO" id="GO:0035371">
    <property type="term" value="C:microtubule plus-end"/>
    <property type="evidence" value="ECO:0007669"/>
    <property type="project" value="TreeGrafter"/>
</dbReference>
<evidence type="ECO:0000313" key="8">
    <source>
        <dbReference type="EMBL" id="CEM46066.1"/>
    </source>
</evidence>
<name>A0A0G4HP01_9ALVE</name>
<dbReference type="PROSITE" id="PS50245">
    <property type="entry name" value="CAP_GLY_2"/>
    <property type="match status" value="1"/>
</dbReference>
<dbReference type="EMBL" id="CDMZ01003357">
    <property type="protein sequence ID" value="CEM46066.1"/>
    <property type="molecule type" value="Genomic_DNA"/>
</dbReference>
<dbReference type="GO" id="GO:0051010">
    <property type="term" value="F:microtubule plus-end binding"/>
    <property type="evidence" value="ECO:0007669"/>
    <property type="project" value="TreeGrafter"/>
</dbReference>
<sequence>MIKIDITHSNFQGHRWAEIRVDPDWTVEKLKEKVYMLAGTSASTMSLCCKVPGKGDVSLADDATTLDAYGVTDMSEVHVTDTDPNSISSANAFTDTSRVEKFQISEEAYQKKSGNARDFLNRLRENRPKAVEKEGGEGKKERPKTPENAAQVYPIGSRCEVQPGGRRGEVAYVGPVEGGSGTFIGVKLDEPLGVNDGRNKAGKRYFDAPDKYGIFARPEKVTVGDFPEKDPFASSDEEEDNGDEF</sequence>
<evidence type="ECO:0000256" key="2">
    <source>
        <dbReference type="ARBA" id="ARBA00022490"/>
    </source>
</evidence>
<dbReference type="GO" id="GO:0005938">
    <property type="term" value="C:cell cortex"/>
    <property type="evidence" value="ECO:0007669"/>
    <property type="project" value="TreeGrafter"/>
</dbReference>
<feature type="domain" description="CAP-Gly" evidence="7">
    <location>
        <begin position="174"/>
        <end position="217"/>
    </location>
</feature>
<dbReference type="InterPro" id="IPR000626">
    <property type="entry name" value="Ubiquitin-like_dom"/>
</dbReference>
<dbReference type="InterPro" id="IPR045172">
    <property type="entry name" value="TBCB_Ubl"/>
</dbReference>
<evidence type="ECO:0008006" key="9">
    <source>
        <dbReference type="Google" id="ProtNLM"/>
    </source>
</evidence>
<evidence type="ECO:0000256" key="5">
    <source>
        <dbReference type="SAM" id="MobiDB-lite"/>
    </source>
</evidence>
<dbReference type="GO" id="GO:0005634">
    <property type="term" value="C:nucleus"/>
    <property type="evidence" value="ECO:0007669"/>
    <property type="project" value="TreeGrafter"/>
</dbReference>
<dbReference type="VEuPathDB" id="CryptoDB:Cvel_29762"/>
<dbReference type="Gene3D" id="3.10.20.90">
    <property type="entry name" value="Phosphatidylinositol 3-kinase Catalytic Subunit, Chain A, domain 1"/>
    <property type="match status" value="1"/>
</dbReference>
<dbReference type="GO" id="GO:0031122">
    <property type="term" value="P:cytoplasmic microtubule organization"/>
    <property type="evidence" value="ECO:0007669"/>
    <property type="project" value="TreeGrafter"/>
</dbReference>
<evidence type="ECO:0000259" key="6">
    <source>
        <dbReference type="PROSITE" id="PS50053"/>
    </source>
</evidence>
<proteinExistence type="inferred from homology"/>
<dbReference type="CDD" id="cd01789">
    <property type="entry name" value="Ubl_TBCB"/>
    <property type="match status" value="1"/>
</dbReference>
<dbReference type="Pfam" id="PF01302">
    <property type="entry name" value="CAP_GLY"/>
    <property type="match status" value="1"/>
</dbReference>
<dbReference type="InterPro" id="IPR000938">
    <property type="entry name" value="CAP-Gly_domain"/>
</dbReference>
<gene>
    <name evidence="8" type="ORF">Cvel_29762</name>
</gene>
<feature type="compositionally biased region" description="Basic and acidic residues" evidence="5">
    <location>
        <begin position="123"/>
        <end position="145"/>
    </location>
</feature>